<evidence type="ECO:0000256" key="5">
    <source>
        <dbReference type="ARBA" id="ARBA00022989"/>
    </source>
</evidence>
<keyword evidence="4" id="KW-0732">Signal</keyword>
<evidence type="ECO:0000256" key="7">
    <source>
        <dbReference type="SAM" id="Coils"/>
    </source>
</evidence>
<evidence type="ECO:0000256" key="6">
    <source>
        <dbReference type="ARBA" id="ARBA00023136"/>
    </source>
</evidence>
<name>A0A427XE58_9TREE</name>
<evidence type="ECO:0000256" key="2">
    <source>
        <dbReference type="ARBA" id="ARBA00007104"/>
    </source>
</evidence>
<keyword evidence="11" id="KW-1185">Reference proteome</keyword>
<accession>A0A427XE58</accession>
<dbReference type="OrthoDB" id="759142at2759"/>
<dbReference type="GeneID" id="39588032"/>
<gene>
    <name evidence="10" type="primary">ERV25</name>
    <name evidence="10" type="ORF">EHS24_003489</name>
</gene>
<feature type="coiled-coil region" evidence="7">
    <location>
        <begin position="241"/>
        <end position="268"/>
    </location>
</feature>
<dbReference type="InterPro" id="IPR015720">
    <property type="entry name" value="Emp24-like"/>
</dbReference>
<dbReference type="Pfam" id="PF01105">
    <property type="entry name" value="EMP24_GP25L"/>
    <property type="match status" value="1"/>
</dbReference>
<dbReference type="EMBL" id="RSCE01000017">
    <property type="protein sequence ID" value="RSH77189.1"/>
    <property type="molecule type" value="Genomic_DNA"/>
</dbReference>
<feature type="domain" description="GOLD" evidence="9">
    <location>
        <begin position="145"/>
        <end position="310"/>
    </location>
</feature>
<sequence length="316" mass="35044">MPIAAHLSLQLAGVDRPVGAMMRTVFGPATSRVENGRNGLVVDPGAALLAVVDITTPTDTTCASSSPRHEPLTNAQAANKTRAERGRHLPHDFTWARGPLLLSLPTYPALLATTMALRPTSILFALSLVFTFLWQAPLTAAVKFDLHVSPEPYCVWNFANEHTLVIVTTNVPMVPGMRVDVEIVDGSDRGNVYLAKKDLKGETRMAITTHESADVGVCMRNVLMDSDPKLTFSAIANQESLSLIEVEMRKLEAQVKEIVDEMGYLQRREMRMRDTNESTNARVKWFAVIITIGIISLGAWQLFHLRSFFKRKYLID</sequence>
<dbReference type="Proteomes" id="UP000279236">
    <property type="component" value="Unassembled WGS sequence"/>
</dbReference>
<comment type="caution">
    <text evidence="10">The sequence shown here is derived from an EMBL/GenBank/DDBJ whole genome shotgun (WGS) entry which is preliminary data.</text>
</comment>
<comment type="subcellular location">
    <subcellularLocation>
        <location evidence="1">Membrane</location>
        <topology evidence="1">Single-pass type I membrane protein</topology>
    </subcellularLocation>
</comment>
<evidence type="ECO:0000256" key="4">
    <source>
        <dbReference type="ARBA" id="ARBA00022729"/>
    </source>
</evidence>
<evidence type="ECO:0000313" key="10">
    <source>
        <dbReference type="EMBL" id="RSH77189.1"/>
    </source>
</evidence>
<proteinExistence type="inferred from homology"/>
<dbReference type="STRING" id="105984.A0A427XE58"/>
<evidence type="ECO:0000256" key="8">
    <source>
        <dbReference type="SAM" id="Phobius"/>
    </source>
</evidence>
<dbReference type="GO" id="GO:0016020">
    <property type="term" value="C:membrane"/>
    <property type="evidence" value="ECO:0007669"/>
    <property type="project" value="UniProtKB-SubCell"/>
</dbReference>
<evidence type="ECO:0000313" key="11">
    <source>
        <dbReference type="Proteomes" id="UP000279236"/>
    </source>
</evidence>
<dbReference type="InterPro" id="IPR009038">
    <property type="entry name" value="GOLD_dom"/>
</dbReference>
<keyword evidence="6 8" id="KW-0472">Membrane</keyword>
<feature type="transmembrane region" description="Helical" evidence="8">
    <location>
        <begin position="285"/>
        <end position="303"/>
    </location>
</feature>
<keyword evidence="3 8" id="KW-0812">Transmembrane</keyword>
<dbReference type="PANTHER" id="PTHR22811">
    <property type="entry name" value="TRANSMEMBRANE EMP24 DOMAIN-CONTAINING PROTEIN"/>
    <property type="match status" value="1"/>
</dbReference>
<evidence type="ECO:0000256" key="1">
    <source>
        <dbReference type="ARBA" id="ARBA00004479"/>
    </source>
</evidence>
<comment type="similarity">
    <text evidence="2">Belongs to the EMP24/GP25L family.</text>
</comment>
<keyword evidence="5 8" id="KW-1133">Transmembrane helix</keyword>
<dbReference type="SMART" id="SM01190">
    <property type="entry name" value="EMP24_GP25L"/>
    <property type="match status" value="1"/>
</dbReference>
<reference evidence="10 11" key="1">
    <citation type="submission" date="2018-11" db="EMBL/GenBank/DDBJ databases">
        <title>Genome sequence of Apiotrichum porosum DSM 27194.</title>
        <authorList>
            <person name="Aliyu H."/>
            <person name="Gorte O."/>
            <person name="Ochsenreither K."/>
        </authorList>
    </citation>
    <scope>NUCLEOTIDE SEQUENCE [LARGE SCALE GENOMIC DNA]</scope>
    <source>
        <strain evidence="10 11">DSM 27194</strain>
    </source>
</reference>
<keyword evidence="7" id="KW-0175">Coiled coil</keyword>
<dbReference type="AlphaFoldDB" id="A0A427XE58"/>
<dbReference type="RefSeq" id="XP_028472336.1">
    <property type="nucleotide sequence ID" value="XM_028619162.1"/>
</dbReference>
<evidence type="ECO:0000259" key="9">
    <source>
        <dbReference type="SMART" id="SM01190"/>
    </source>
</evidence>
<organism evidence="10 11">
    <name type="scientific">Apiotrichum porosum</name>
    <dbReference type="NCBI Taxonomy" id="105984"/>
    <lineage>
        <taxon>Eukaryota</taxon>
        <taxon>Fungi</taxon>
        <taxon>Dikarya</taxon>
        <taxon>Basidiomycota</taxon>
        <taxon>Agaricomycotina</taxon>
        <taxon>Tremellomycetes</taxon>
        <taxon>Trichosporonales</taxon>
        <taxon>Trichosporonaceae</taxon>
        <taxon>Apiotrichum</taxon>
    </lineage>
</organism>
<protein>
    <submittedName>
        <fullName evidence="10">Vesicle coat component</fullName>
    </submittedName>
</protein>
<evidence type="ECO:0000256" key="3">
    <source>
        <dbReference type="ARBA" id="ARBA00022692"/>
    </source>
</evidence>